<dbReference type="Proteomes" id="UP001190700">
    <property type="component" value="Unassembled WGS sequence"/>
</dbReference>
<evidence type="ECO:0000313" key="4">
    <source>
        <dbReference type="Proteomes" id="UP001190700"/>
    </source>
</evidence>
<protein>
    <submittedName>
        <fullName evidence="3">Uncharacterized protein</fullName>
    </submittedName>
</protein>
<dbReference type="EMBL" id="LGRX02033904">
    <property type="protein sequence ID" value="KAK3239482.1"/>
    <property type="molecule type" value="Genomic_DNA"/>
</dbReference>
<evidence type="ECO:0000313" key="3">
    <source>
        <dbReference type="EMBL" id="KAK3239482.1"/>
    </source>
</evidence>
<reference evidence="3 4" key="1">
    <citation type="journal article" date="2015" name="Genome Biol. Evol.">
        <title>Comparative Genomics of a Bacterivorous Green Alga Reveals Evolutionary Causalities and Consequences of Phago-Mixotrophic Mode of Nutrition.</title>
        <authorList>
            <person name="Burns J.A."/>
            <person name="Paasch A."/>
            <person name="Narechania A."/>
            <person name="Kim E."/>
        </authorList>
    </citation>
    <scope>NUCLEOTIDE SEQUENCE [LARGE SCALE GENOMIC DNA]</scope>
    <source>
        <strain evidence="3 4">PLY_AMNH</strain>
    </source>
</reference>
<accession>A0AAE0ETJ8</accession>
<feature type="coiled-coil region" evidence="1">
    <location>
        <begin position="235"/>
        <end position="262"/>
    </location>
</feature>
<feature type="non-terminal residue" evidence="3">
    <location>
        <position position="1304"/>
    </location>
</feature>
<evidence type="ECO:0000256" key="2">
    <source>
        <dbReference type="SAM" id="MobiDB-lite"/>
    </source>
</evidence>
<sequence>MLPSIDSESPLAAVASSIPVSAKSDPLSLRTSTPPSLKFKSDYEAPKWMVSNSLENLTGSRQLSADVPLQLPKLPGGKSSRARFVVDPKEACFAGKPGVAGVSYRFYLPTDIFKKVPQKEQHLSSGPELRHLDVYCDWDQGQEALDTHALSSTTRFSRLTYSFSLFKHENQLPSDTLMGWEAFRNCAHVDVHEFTSWLTKLVPRSVHDFKPLMCIMKAALTTITAKELEWFSKLMKELEDKLAKERLKNAELTLRLQEMESEWDAKVKQLLEDVKAGKDASLAALSNAQMQKLRLKRQTTLKASMEEMLKDALDQVKGLFAECNELRNQLADKERETADLQRQLDEALMSLAKEEKARKALEAENEDLKKKLKQKQAQLDEREGHLGEQSTALDKQKELDVAMMPWATFRHIVECTWAAQLTTGLHTISVPPATKVVISGRKVFDGHLINVPGTTSIYVPDEADVTVPSSSCFIFPEETGEVTLPAGTSITLPKGNNTNASKFTLTIPPHTRVVPPLESSGIAADNLECVSQDSVHFAPTGGMSDATCIAGSIIIMPKKGRAKIKIPTNSELIFAFGQKRHVEVPAGTTIETPSGADHPCLVPPSAEIQLPAQSLLHQGYTNQTVQSKHESEREMYLLLTPGAEVILPKKGESYKITMPSGSRVKAPQDSKPTPDIGPGCSYTRENGLPFSCNCPEGSTIRLPSGTNASPEAVAKRFILSGTDCCSMAIGGMDPNFAAQVINTGIVDPRRVSLILHNTREVAAYAILRRMDKGLIKQVMDLLPATVAGVIISQTTGKEQDDMMGKAGVVGNKRVLISAHAANYMSVKTLLSNKEFRPWKTTEEIGSFDPLSIARLLASAPSSRAAAIMSNMSSTNFGKAVETMNNLNDIASKALALTHTYKREDIELNRLFEQLCTTNTTMGLRKKTKEVLTFCNKEYGIAMTLSNARPQEVEKEELSPEEEFGITSKEQEEKSVMLTMLKESMTSAAAKEEMADERLNIIMSTEDIKFGTNPNPADDPDQECMTTALKSSQLIKVQEKAAAVKDLCIHQTIMMIPVLSIDGSTCVCFLSHVLKRNANTLLLGGFPRPAENLTAKAVEVMTQLAKALRQAYDEVARNPNRDEIVLDQNEWTRLQEMLENLKMKKKQAVDDLMMRRKKIMAALQEMKGYDKPPVIVVRVFSALFVVLNIGDYEEYLKEKLTSFPKDPFANMKGGAVSKEKDATSLWLCLRSNIHMSHRHPDNLLKVLHQTSREDLTESDPDSLQEKLRRATASKKLTEPVEMKALERASGVAVMLMEFLNISVQQ</sequence>
<evidence type="ECO:0000256" key="1">
    <source>
        <dbReference type="SAM" id="Coils"/>
    </source>
</evidence>
<comment type="caution">
    <text evidence="3">The sequence shown here is derived from an EMBL/GenBank/DDBJ whole genome shotgun (WGS) entry which is preliminary data.</text>
</comment>
<feature type="region of interest" description="Disordered" evidence="2">
    <location>
        <begin position="372"/>
        <end position="391"/>
    </location>
</feature>
<keyword evidence="1" id="KW-0175">Coiled coil</keyword>
<name>A0AAE0ETJ8_9CHLO</name>
<organism evidence="3 4">
    <name type="scientific">Cymbomonas tetramitiformis</name>
    <dbReference type="NCBI Taxonomy" id="36881"/>
    <lineage>
        <taxon>Eukaryota</taxon>
        <taxon>Viridiplantae</taxon>
        <taxon>Chlorophyta</taxon>
        <taxon>Pyramimonadophyceae</taxon>
        <taxon>Pyramimonadales</taxon>
        <taxon>Pyramimonadaceae</taxon>
        <taxon>Cymbomonas</taxon>
    </lineage>
</organism>
<gene>
    <name evidence="3" type="ORF">CYMTET_50596</name>
</gene>
<keyword evidence="4" id="KW-1185">Reference proteome</keyword>
<proteinExistence type="predicted"/>